<dbReference type="SUPFAM" id="SSF110849">
    <property type="entry name" value="ParB/Sulfiredoxin"/>
    <property type="match status" value="1"/>
</dbReference>
<comment type="caution">
    <text evidence="2">The sequence shown here is derived from an EMBL/GenBank/DDBJ whole genome shotgun (WGS) entry which is preliminary data.</text>
</comment>
<evidence type="ECO:0000313" key="2">
    <source>
        <dbReference type="EMBL" id="MBO4159722.1"/>
    </source>
</evidence>
<reference evidence="2 3" key="1">
    <citation type="submission" date="2021-03" db="EMBL/GenBank/DDBJ databases">
        <authorList>
            <person name="Lee D.-H."/>
        </authorList>
    </citation>
    <scope>NUCLEOTIDE SEQUENCE [LARGE SCALE GENOMIC DNA]</scope>
    <source>
        <strain evidence="2 3">MMS20-R2-23</strain>
    </source>
</reference>
<keyword evidence="3" id="KW-1185">Reference proteome</keyword>
<protein>
    <submittedName>
        <fullName evidence="2">ParB N-terminal domain-containing protein</fullName>
    </submittedName>
</protein>
<evidence type="ECO:0000256" key="1">
    <source>
        <dbReference type="SAM" id="MobiDB-lite"/>
    </source>
</evidence>
<evidence type="ECO:0000313" key="3">
    <source>
        <dbReference type="Proteomes" id="UP000671399"/>
    </source>
</evidence>
<accession>A0ABS3V2C5</accession>
<dbReference type="EMBL" id="JAGFWR010000001">
    <property type="protein sequence ID" value="MBO4159722.1"/>
    <property type="molecule type" value="Genomic_DNA"/>
</dbReference>
<name>A0ABS3V2C5_9ACTN</name>
<dbReference type="InterPro" id="IPR036086">
    <property type="entry name" value="ParB/Sulfiredoxin_sf"/>
</dbReference>
<proteinExistence type="predicted"/>
<organism evidence="2 3">
    <name type="scientific">Micromonospora antibiotica</name>
    <dbReference type="NCBI Taxonomy" id="2807623"/>
    <lineage>
        <taxon>Bacteria</taxon>
        <taxon>Bacillati</taxon>
        <taxon>Actinomycetota</taxon>
        <taxon>Actinomycetes</taxon>
        <taxon>Micromonosporales</taxon>
        <taxon>Micromonosporaceae</taxon>
        <taxon>Micromonospora</taxon>
    </lineage>
</organism>
<dbReference type="Proteomes" id="UP000671399">
    <property type="component" value="Unassembled WGS sequence"/>
</dbReference>
<gene>
    <name evidence="2" type="ORF">JQN83_02720</name>
</gene>
<dbReference type="RefSeq" id="WP_208565395.1">
    <property type="nucleotide sequence ID" value="NZ_JAGFWR010000001.1"/>
</dbReference>
<feature type="compositionally biased region" description="Basic and acidic residues" evidence="1">
    <location>
        <begin position="196"/>
        <end position="207"/>
    </location>
</feature>
<feature type="compositionally biased region" description="Basic and acidic residues" evidence="1">
    <location>
        <begin position="161"/>
        <end position="185"/>
    </location>
</feature>
<sequence length="287" mass="32111">MCAGQLPPIIVHRQTMRVVDGWHRLQAAGIRGDATIPVRFFDGNEQDAFVLAVRLNAKHGLPLSAADRRAAAERIVASHPSWSNRAIAAVVGIADKTVASIRRQRNEGVASEVSRVGLDGRTRPVSSADGRRRAGEFIARHPDASLREIARSVGISPGTARDVRTRLERGEDPVATKQRDTDARQDTAPVRQVTRPPRDDLAARRTSVEQPTPVLDLRRDPRLRFTDAGRLLLRFLEFRALDELQRRRLLEAVPTYQSGAVARIARECARSWQMFADQLERRERYSA</sequence>
<feature type="region of interest" description="Disordered" evidence="1">
    <location>
        <begin position="160"/>
        <end position="207"/>
    </location>
</feature>